<dbReference type="InterPro" id="IPR032675">
    <property type="entry name" value="LRR_dom_sf"/>
</dbReference>
<accession>A0A6V7QLJ9</accession>
<evidence type="ECO:0000259" key="10">
    <source>
        <dbReference type="Pfam" id="PF23598"/>
    </source>
</evidence>
<keyword evidence="5" id="KW-0611">Plant defense</keyword>
<evidence type="ECO:0000259" key="9">
    <source>
        <dbReference type="Pfam" id="PF23559"/>
    </source>
</evidence>
<dbReference type="FunFam" id="1.10.10.10:FF:000322">
    <property type="entry name" value="Probable disease resistance protein At1g63360"/>
    <property type="match status" value="1"/>
</dbReference>
<dbReference type="InterPro" id="IPR027417">
    <property type="entry name" value="P-loop_NTPase"/>
</dbReference>
<dbReference type="InterPro" id="IPR002182">
    <property type="entry name" value="NB-ARC"/>
</dbReference>
<dbReference type="InterPro" id="IPR036388">
    <property type="entry name" value="WH-like_DNA-bd_sf"/>
</dbReference>
<keyword evidence="2" id="KW-0433">Leucine-rich repeat</keyword>
<dbReference type="GO" id="GO:0042742">
    <property type="term" value="P:defense response to bacterium"/>
    <property type="evidence" value="ECO:0007669"/>
    <property type="project" value="UniProtKB-ARBA"/>
</dbReference>
<dbReference type="Gene3D" id="3.40.50.300">
    <property type="entry name" value="P-loop containing nucleotide triphosphate hydrolases"/>
    <property type="match status" value="1"/>
</dbReference>
<name>A0A6V7QLJ9_ANACO</name>
<dbReference type="Pfam" id="PF18052">
    <property type="entry name" value="Rx_N"/>
    <property type="match status" value="1"/>
</dbReference>
<dbReference type="InterPro" id="IPR042197">
    <property type="entry name" value="Apaf_helical"/>
</dbReference>
<keyword evidence="3" id="KW-0677">Repeat</keyword>
<evidence type="ECO:0000259" key="8">
    <source>
        <dbReference type="Pfam" id="PF18052"/>
    </source>
</evidence>
<dbReference type="GO" id="GO:0009626">
    <property type="term" value="P:plant-type hypersensitive response"/>
    <property type="evidence" value="ECO:0007669"/>
    <property type="project" value="UniProtKB-ARBA"/>
</dbReference>
<evidence type="ECO:0008006" key="12">
    <source>
        <dbReference type="Google" id="ProtNLM"/>
    </source>
</evidence>
<evidence type="ECO:0000313" key="11">
    <source>
        <dbReference type="EMBL" id="CAD1843695.1"/>
    </source>
</evidence>
<feature type="domain" description="Disease resistance protein winged helix" evidence="9">
    <location>
        <begin position="423"/>
        <end position="490"/>
    </location>
</feature>
<feature type="domain" description="Disease resistance R13L4/SHOC-2-like LRR" evidence="10">
    <location>
        <begin position="539"/>
        <end position="899"/>
    </location>
</feature>
<comment type="similarity">
    <text evidence="1">Belongs to the disease resistance NB-LRR family.</text>
</comment>
<keyword evidence="6" id="KW-0067">ATP-binding</keyword>
<keyword evidence="4" id="KW-0547">Nucleotide-binding</keyword>
<dbReference type="Gene3D" id="1.10.10.10">
    <property type="entry name" value="Winged helix-like DNA-binding domain superfamily/Winged helix DNA-binding domain"/>
    <property type="match status" value="1"/>
</dbReference>
<dbReference type="PANTHER" id="PTHR36766:SF70">
    <property type="entry name" value="DISEASE RESISTANCE PROTEIN RGA4"/>
    <property type="match status" value="1"/>
</dbReference>
<evidence type="ECO:0000256" key="2">
    <source>
        <dbReference type="ARBA" id="ARBA00022614"/>
    </source>
</evidence>
<dbReference type="Gene3D" id="1.10.8.430">
    <property type="entry name" value="Helical domain of apoptotic protease-activating factors"/>
    <property type="match status" value="1"/>
</dbReference>
<evidence type="ECO:0000256" key="1">
    <source>
        <dbReference type="ARBA" id="ARBA00008894"/>
    </source>
</evidence>
<feature type="domain" description="Disease resistance N-terminal" evidence="8">
    <location>
        <begin position="12"/>
        <end position="84"/>
    </location>
</feature>
<evidence type="ECO:0000256" key="4">
    <source>
        <dbReference type="ARBA" id="ARBA00022741"/>
    </source>
</evidence>
<dbReference type="PANTHER" id="PTHR36766">
    <property type="entry name" value="PLANT BROAD-SPECTRUM MILDEW RESISTANCE PROTEIN RPW8"/>
    <property type="match status" value="1"/>
</dbReference>
<dbReference type="EMBL" id="LR862137">
    <property type="protein sequence ID" value="CAD1843695.1"/>
    <property type="molecule type" value="Genomic_DNA"/>
</dbReference>
<organism evidence="11">
    <name type="scientific">Ananas comosus var. bracteatus</name>
    <name type="common">red pineapple</name>
    <dbReference type="NCBI Taxonomy" id="296719"/>
    <lineage>
        <taxon>Eukaryota</taxon>
        <taxon>Viridiplantae</taxon>
        <taxon>Streptophyta</taxon>
        <taxon>Embryophyta</taxon>
        <taxon>Tracheophyta</taxon>
        <taxon>Spermatophyta</taxon>
        <taxon>Magnoliopsida</taxon>
        <taxon>Liliopsida</taxon>
        <taxon>Poales</taxon>
        <taxon>Bromeliaceae</taxon>
        <taxon>Bromelioideae</taxon>
        <taxon>Ananas</taxon>
    </lineage>
</organism>
<dbReference type="SUPFAM" id="SSF52540">
    <property type="entry name" value="P-loop containing nucleoside triphosphate hydrolases"/>
    <property type="match status" value="1"/>
</dbReference>
<dbReference type="Gene3D" id="1.20.5.4130">
    <property type="match status" value="1"/>
</dbReference>
<dbReference type="Gene3D" id="3.80.10.10">
    <property type="entry name" value="Ribonuclease Inhibitor"/>
    <property type="match status" value="2"/>
</dbReference>
<dbReference type="GO" id="GO:0002758">
    <property type="term" value="P:innate immune response-activating signaling pathway"/>
    <property type="evidence" value="ECO:0007669"/>
    <property type="project" value="UniProtKB-ARBA"/>
</dbReference>
<dbReference type="InterPro" id="IPR058922">
    <property type="entry name" value="WHD_DRP"/>
</dbReference>
<gene>
    <name evidence="11" type="ORF">CB5_LOCUS26906</name>
</gene>
<proteinExistence type="inferred from homology"/>
<dbReference type="GO" id="GO:0005524">
    <property type="term" value="F:ATP binding"/>
    <property type="evidence" value="ECO:0007669"/>
    <property type="project" value="UniProtKB-KW"/>
</dbReference>
<evidence type="ECO:0000259" key="7">
    <source>
        <dbReference type="Pfam" id="PF00931"/>
    </source>
</evidence>
<dbReference type="Pfam" id="PF23598">
    <property type="entry name" value="LRR_14"/>
    <property type="match status" value="1"/>
</dbReference>
<dbReference type="SUPFAM" id="SSF52058">
    <property type="entry name" value="L domain-like"/>
    <property type="match status" value="1"/>
</dbReference>
<sequence length="1062" mass="120220">MEALEALFGKCSQRLSDLIQDEVAMILGVKEELGELQRRMKRIDGALNKVGRERTEDSAWLNELQSIVDEADDLFDDVRYEGGKLLDNELPSASSSGPSILCCLPMFSFFNSIRVRHNLAERIRDLNNRIDAVGKDQWIFNLASVKTVGREASALYSRKTREIMDADVVGREIEDATDELVEMIVTNNRRNLQVIAVAGMGGIGKTTLAQNVYNNPRIGDHFQVRIWICVTQKYSDDQLLQEITRKAEGSNGSAERVSELGGRRIFLVLDDVWRSDIWTDLLQKQLQNGAASGCVLVTTRDQNVAKGMGAKHIHQVEKMSVDSAWELLCKRTYLEEEGEEDARSLRSVGVQIVNKCGGLPLAIKVIAGVLATKEKSRKEWEKVLRSNAWSMSELPEEFRGALYLSYDDLLPHLKQCFLSLCLYPEHDVHFIHKLRTMWVAEGFVKQEGGSIMEESAEQYHSELIRRSLLQPDPLSVDQSKCTMHDLLRSLGQYLSRGESYYGDPQSLDATAISELRHLSIAETGKIVTIPGPETKRLRLRTLLLFKSPPRIEHNLFSRVPYLRVLILNGEGIECIPDSVGSLIHLRLLDLDRTSISNLPDSIGFLTNLQTLNLQDCKFLYTLPRSITHLCSLRRLGLVGTSLRHVPEGIGKLQLLNDLKGIIINADDSCNTEQNSWDLEELESLGQLRWLRLHILERKRNANSVQSIDDIIDQPPTVTHPRNRAFVLQDKAFLKQLAIVCISQMERVEMPPYTEEEINKIEDIFEKLHPPTCLEQLWVGNFYGQHIPSWMLSSSLGTCLPYLTFVNFLGLPLCLQLPPLGQLPHLRYLRIRNAFAIVTIGPELLGIGVGDGVHAATAFPKLEFLIMEGMRNWEEWSLVGSETGNSSSHSLRVMPRLEVLCVIDCPKLRALPNGLPLRIFRTAMAHSLSVIEDFLFITELEIKMNDGMKRISNLPALKKLTIWDTPALKCVDNLVALQCLELQDYSMESLPEWLLRLVQQRAHLCDKNLQLVMRCSTAVIQRCLKGGPDWPIIECFSRVSAYTKDRSVYLEYTKQTGCYRANQ</sequence>
<dbReference type="InterPro" id="IPR055414">
    <property type="entry name" value="LRR_R13L4/SHOC2-like"/>
</dbReference>
<evidence type="ECO:0000256" key="6">
    <source>
        <dbReference type="ARBA" id="ARBA00022840"/>
    </source>
</evidence>
<dbReference type="PRINTS" id="PR00364">
    <property type="entry name" value="DISEASERSIST"/>
</dbReference>
<dbReference type="InterPro" id="IPR041118">
    <property type="entry name" value="Rx_N"/>
</dbReference>
<dbReference type="Pfam" id="PF23559">
    <property type="entry name" value="WHD_DRP"/>
    <property type="match status" value="1"/>
</dbReference>
<dbReference type="AlphaFoldDB" id="A0A6V7QLJ9"/>
<feature type="domain" description="NB-ARC" evidence="7">
    <location>
        <begin position="175"/>
        <end position="332"/>
    </location>
</feature>
<evidence type="ECO:0000256" key="3">
    <source>
        <dbReference type="ARBA" id="ARBA00022737"/>
    </source>
</evidence>
<reference evidence="11" key="1">
    <citation type="submission" date="2020-07" db="EMBL/GenBank/DDBJ databases">
        <authorList>
            <person name="Lin J."/>
        </authorList>
    </citation>
    <scope>NUCLEOTIDE SEQUENCE</scope>
</reference>
<dbReference type="Pfam" id="PF00931">
    <property type="entry name" value="NB-ARC"/>
    <property type="match status" value="1"/>
</dbReference>
<dbReference type="GO" id="GO:0043531">
    <property type="term" value="F:ADP binding"/>
    <property type="evidence" value="ECO:0007669"/>
    <property type="project" value="InterPro"/>
</dbReference>
<protein>
    <recommendedName>
        <fullName evidence="12">Disease resistance protein RGA3</fullName>
    </recommendedName>
</protein>
<evidence type="ECO:0000256" key="5">
    <source>
        <dbReference type="ARBA" id="ARBA00022821"/>
    </source>
</evidence>